<evidence type="ECO:0000313" key="3">
    <source>
        <dbReference type="Proteomes" id="UP000567179"/>
    </source>
</evidence>
<protein>
    <submittedName>
        <fullName evidence="2">Uncharacterized protein</fullName>
    </submittedName>
</protein>
<feature type="compositionally biased region" description="Basic residues" evidence="1">
    <location>
        <begin position="73"/>
        <end position="84"/>
    </location>
</feature>
<dbReference type="Proteomes" id="UP000567179">
    <property type="component" value="Unassembled WGS sequence"/>
</dbReference>
<evidence type="ECO:0000256" key="1">
    <source>
        <dbReference type="SAM" id="MobiDB-lite"/>
    </source>
</evidence>
<dbReference type="EMBL" id="JAACJJ010000016">
    <property type="protein sequence ID" value="KAF5324410.1"/>
    <property type="molecule type" value="Genomic_DNA"/>
</dbReference>
<dbReference type="AlphaFoldDB" id="A0A8H5BJA0"/>
<name>A0A8H5BJA0_9AGAR</name>
<accession>A0A8H5BJA0</accession>
<feature type="region of interest" description="Disordered" evidence="1">
    <location>
        <begin position="1"/>
        <end position="116"/>
    </location>
</feature>
<comment type="caution">
    <text evidence="2">The sequence shown here is derived from an EMBL/GenBank/DDBJ whole genome shotgun (WGS) entry which is preliminary data.</text>
</comment>
<proteinExistence type="predicted"/>
<evidence type="ECO:0000313" key="2">
    <source>
        <dbReference type="EMBL" id="KAF5324410.1"/>
    </source>
</evidence>
<reference evidence="2 3" key="1">
    <citation type="journal article" date="2020" name="ISME J.">
        <title>Uncovering the hidden diversity of litter-decomposition mechanisms in mushroom-forming fungi.</title>
        <authorList>
            <person name="Floudas D."/>
            <person name="Bentzer J."/>
            <person name="Ahren D."/>
            <person name="Johansson T."/>
            <person name="Persson P."/>
            <person name="Tunlid A."/>
        </authorList>
    </citation>
    <scope>NUCLEOTIDE SEQUENCE [LARGE SCALE GENOMIC DNA]</scope>
    <source>
        <strain evidence="2 3">CBS 101986</strain>
    </source>
</reference>
<feature type="compositionally biased region" description="Polar residues" evidence="1">
    <location>
        <begin position="60"/>
        <end position="72"/>
    </location>
</feature>
<feature type="compositionally biased region" description="Basic and acidic residues" evidence="1">
    <location>
        <begin position="1"/>
        <end position="13"/>
    </location>
</feature>
<gene>
    <name evidence="2" type="ORF">D9619_011184</name>
</gene>
<organism evidence="2 3">
    <name type="scientific">Psilocybe cf. subviscida</name>
    <dbReference type="NCBI Taxonomy" id="2480587"/>
    <lineage>
        <taxon>Eukaryota</taxon>
        <taxon>Fungi</taxon>
        <taxon>Dikarya</taxon>
        <taxon>Basidiomycota</taxon>
        <taxon>Agaricomycotina</taxon>
        <taxon>Agaricomycetes</taxon>
        <taxon>Agaricomycetidae</taxon>
        <taxon>Agaricales</taxon>
        <taxon>Agaricineae</taxon>
        <taxon>Strophariaceae</taxon>
        <taxon>Psilocybe</taxon>
    </lineage>
</organism>
<sequence length="116" mass="13508">MPRQDTDREHDPWRGSFKSRMPATLNHQPATIDNRTRHRESRCHVMTQSPDDPQTYAAMDNTTYSQRSTSTRACRHSTLPRHRRDSGPPLSDDRQLNSPLPSRFTMPRHDLESDDP</sequence>
<keyword evidence="3" id="KW-1185">Reference proteome</keyword>
<feature type="compositionally biased region" description="Basic and acidic residues" evidence="1">
    <location>
        <begin position="107"/>
        <end position="116"/>
    </location>
</feature>